<evidence type="ECO:0008006" key="4">
    <source>
        <dbReference type="Google" id="ProtNLM"/>
    </source>
</evidence>
<dbReference type="AlphaFoldDB" id="A0A937M3A4"/>
<name>A0A937M3A4_9GAMM</name>
<dbReference type="PANTHER" id="PTHR45588:SF1">
    <property type="entry name" value="WW DOMAIN-CONTAINING PROTEIN"/>
    <property type="match status" value="1"/>
</dbReference>
<dbReference type="InterPro" id="IPR019734">
    <property type="entry name" value="TPR_rpt"/>
</dbReference>
<gene>
    <name evidence="2" type="ORF">ISR29_06755</name>
</gene>
<dbReference type="PROSITE" id="PS51257">
    <property type="entry name" value="PROKAR_LIPOPROTEIN"/>
    <property type="match status" value="1"/>
</dbReference>
<proteinExistence type="predicted"/>
<comment type="caution">
    <text evidence="2">The sequence shown here is derived from an EMBL/GenBank/DDBJ whole genome shotgun (WGS) entry which is preliminary data.</text>
</comment>
<dbReference type="PANTHER" id="PTHR45588">
    <property type="entry name" value="TPR DOMAIN-CONTAINING PROTEIN"/>
    <property type="match status" value="1"/>
</dbReference>
<evidence type="ECO:0000313" key="2">
    <source>
        <dbReference type="EMBL" id="MBL6903882.1"/>
    </source>
</evidence>
<evidence type="ECO:0000313" key="3">
    <source>
        <dbReference type="Proteomes" id="UP000705230"/>
    </source>
</evidence>
<reference evidence="2" key="1">
    <citation type="submission" date="2020-10" db="EMBL/GenBank/DDBJ databases">
        <title>Microbiome of the Black Sea water column analyzed by genome centric metagenomics.</title>
        <authorList>
            <person name="Cabello-Yeves P.J."/>
            <person name="Callieri C."/>
            <person name="Picazo A."/>
            <person name="Mehrshad M."/>
            <person name="Haro-Moreno J.M."/>
            <person name="Roda-Garcia J."/>
            <person name="Dzembekova N."/>
            <person name="Slabakova V."/>
            <person name="Slabakova N."/>
            <person name="Moncheva S."/>
            <person name="Rodriguez-Valera F."/>
        </authorList>
    </citation>
    <scope>NUCLEOTIDE SEQUENCE</scope>
    <source>
        <strain evidence="2">BS30m-G43</strain>
    </source>
</reference>
<dbReference type="Proteomes" id="UP000705230">
    <property type="component" value="Unassembled WGS sequence"/>
</dbReference>
<dbReference type="SUPFAM" id="SSF48452">
    <property type="entry name" value="TPR-like"/>
    <property type="match status" value="2"/>
</dbReference>
<feature type="repeat" description="TPR" evidence="1">
    <location>
        <begin position="478"/>
        <end position="511"/>
    </location>
</feature>
<organism evidence="2 3">
    <name type="scientific">SAR86 cluster bacterium</name>
    <dbReference type="NCBI Taxonomy" id="2030880"/>
    <lineage>
        <taxon>Bacteria</taxon>
        <taxon>Pseudomonadati</taxon>
        <taxon>Pseudomonadota</taxon>
        <taxon>Gammaproteobacteria</taxon>
        <taxon>SAR86 cluster</taxon>
    </lineage>
</organism>
<protein>
    <recommendedName>
        <fullName evidence="4">Tetratricopeptide repeat protein</fullName>
    </recommendedName>
</protein>
<dbReference type="InterPro" id="IPR011990">
    <property type="entry name" value="TPR-like_helical_dom_sf"/>
</dbReference>
<sequence>MLKIKSSLVCLSVFLLLGCINNSDTSLSNKAGAPLLKGLGDHSHKISSNVDGVQRYFDQGLVLAFAFNHAESIRSFKAAQKLDPSCAMCFWGEALALGPNINVNSDGKVIMASKNRLAAFKAINTAIALSNSISNKEQAYISALATRYDGNPDTNREPLDIAYANAMEILADRYPEDDDAASLFAEALMNTMPWNYWAEDGDPKPDTVKVIDRLESVLEKNQNHPLAIHLYIHAVEASSDPARAEGPADRLAKLVPGAGHLVHMPAHIYWRVGRYHDASLANIQAAKVDEEYIAQCNAQGFYPALYYPHNVHFLWAASTMEGRSKLSIDSALKVSKYVRVEQIKQIPFLEFFHTIPLLSYVRFAKWDEILAYEKPIDEFKFSLGLYHYARSIAFASTGNIEQAIKEQEKILPLKDAPEIKVIIRAGQPSDKLLEIANHLAMGQIELANMNLAASIMHFKMAVETQDALPYREPEFWYYPTRQSLGHALLLNKDFEEAVSVFNQDLKDYPRNGWSYYGLYKAYKALNKAELSNEALTKHVEIWQMSDIELKSSIIY</sequence>
<dbReference type="PROSITE" id="PS50005">
    <property type="entry name" value="TPR"/>
    <property type="match status" value="1"/>
</dbReference>
<evidence type="ECO:0000256" key="1">
    <source>
        <dbReference type="PROSITE-ProRule" id="PRU00339"/>
    </source>
</evidence>
<keyword evidence="1" id="KW-0802">TPR repeat</keyword>
<accession>A0A937M3A4</accession>
<dbReference type="Gene3D" id="1.25.40.10">
    <property type="entry name" value="Tetratricopeptide repeat domain"/>
    <property type="match status" value="2"/>
</dbReference>
<dbReference type="EMBL" id="JADHSG010000030">
    <property type="protein sequence ID" value="MBL6903882.1"/>
    <property type="molecule type" value="Genomic_DNA"/>
</dbReference>